<protein>
    <submittedName>
        <fullName evidence="6">GntR family transcriptional regulator</fullName>
    </submittedName>
</protein>
<keyword evidence="2" id="KW-0238">DNA-binding</keyword>
<dbReference type="CDD" id="cd07377">
    <property type="entry name" value="WHTH_GntR"/>
    <property type="match status" value="1"/>
</dbReference>
<dbReference type="RefSeq" id="WP_158028152.1">
    <property type="nucleotide sequence ID" value="NZ_BMHG01000001.1"/>
</dbReference>
<dbReference type="Pfam" id="PF00392">
    <property type="entry name" value="GntR"/>
    <property type="match status" value="1"/>
</dbReference>
<sequence>MHQVPPLGATHDDESSLLVRLRRLVLSGDYPPGTQLAEVALAQEFDVSRTPVREALKQLENEGLVEIRPKVGTFVRTPTQREIVELFELKEGLEGLAAGLLARRGTTPELDALERNLDSSDAAAETDDTEAYARLVHEFHWTIVLGADNTKLTEHYERLMNQLAYHRIVLRTVQHPGRIIASTGEHRAIVEAIRSKDALGAEFAMRDHVAMSSREALLPAGAGRNTVIRSEPAAGGTDDDHEHGRTRGHTHERTPA</sequence>
<proteinExistence type="predicted"/>
<dbReference type="EMBL" id="WBJY01000001">
    <property type="protein sequence ID" value="KAB1649562.1"/>
    <property type="molecule type" value="Genomic_DNA"/>
</dbReference>
<dbReference type="PANTHER" id="PTHR43537">
    <property type="entry name" value="TRANSCRIPTIONAL REGULATOR, GNTR FAMILY"/>
    <property type="match status" value="1"/>
</dbReference>
<keyword evidence="1" id="KW-0805">Transcription regulation</keyword>
<evidence type="ECO:0000256" key="4">
    <source>
        <dbReference type="SAM" id="MobiDB-lite"/>
    </source>
</evidence>
<dbReference type="OrthoDB" id="8680240at2"/>
<feature type="region of interest" description="Disordered" evidence="4">
    <location>
        <begin position="221"/>
        <end position="256"/>
    </location>
</feature>
<dbReference type="PRINTS" id="PR00035">
    <property type="entry name" value="HTHGNTR"/>
</dbReference>
<keyword evidence="3" id="KW-0804">Transcription</keyword>
<organism evidence="6 7">
    <name type="scientific">Pseudoclavibacter endophyticus</name>
    <dbReference type="NCBI Taxonomy" id="1778590"/>
    <lineage>
        <taxon>Bacteria</taxon>
        <taxon>Bacillati</taxon>
        <taxon>Actinomycetota</taxon>
        <taxon>Actinomycetes</taxon>
        <taxon>Micrococcales</taxon>
        <taxon>Microbacteriaceae</taxon>
        <taxon>Pseudoclavibacter</taxon>
    </lineage>
</organism>
<evidence type="ECO:0000256" key="1">
    <source>
        <dbReference type="ARBA" id="ARBA00023015"/>
    </source>
</evidence>
<dbReference type="InterPro" id="IPR008920">
    <property type="entry name" value="TF_FadR/GntR_C"/>
</dbReference>
<dbReference type="Gene3D" id="1.10.10.10">
    <property type="entry name" value="Winged helix-like DNA-binding domain superfamily/Winged helix DNA-binding domain"/>
    <property type="match status" value="1"/>
</dbReference>
<accession>A0A6H9WF78</accession>
<dbReference type="PROSITE" id="PS50949">
    <property type="entry name" value="HTH_GNTR"/>
    <property type="match status" value="1"/>
</dbReference>
<dbReference type="SUPFAM" id="SSF48008">
    <property type="entry name" value="GntR ligand-binding domain-like"/>
    <property type="match status" value="1"/>
</dbReference>
<dbReference type="InterPro" id="IPR011711">
    <property type="entry name" value="GntR_C"/>
</dbReference>
<name>A0A6H9WF78_9MICO</name>
<dbReference type="InterPro" id="IPR000524">
    <property type="entry name" value="Tscrpt_reg_HTH_GntR"/>
</dbReference>
<evidence type="ECO:0000259" key="5">
    <source>
        <dbReference type="PROSITE" id="PS50949"/>
    </source>
</evidence>
<evidence type="ECO:0000256" key="3">
    <source>
        <dbReference type="ARBA" id="ARBA00023163"/>
    </source>
</evidence>
<gene>
    <name evidence="6" type="ORF">F8O04_04740</name>
</gene>
<dbReference type="GO" id="GO:0003677">
    <property type="term" value="F:DNA binding"/>
    <property type="evidence" value="ECO:0007669"/>
    <property type="project" value="UniProtKB-KW"/>
</dbReference>
<feature type="compositionally biased region" description="Basic and acidic residues" evidence="4">
    <location>
        <begin position="238"/>
        <end position="256"/>
    </location>
</feature>
<dbReference type="SMART" id="SM00895">
    <property type="entry name" value="FCD"/>
    <property type="match status" value="1"/>
</dbReference>
<dbReference type="InterPro" id="IPR036390">
    <property type="entry name" value="WH_DNA-bd_sf"/>
</dbReference>
<dbReference type="Pfam" id="PF07729">
    <property type="entry name" value="FCD"/>
    <property type="match status" value="1"/>
</dbReference>
<dbReference type="Gene3D" id="1.20.120.530">
    <property type="entry name" value="GntR ligand-binding domain-like"/>
    <property type="match status" value="1"/>
</dbReference>
<feature type="domain" description="HTH gntR-type" evidence="5">
    <location>
        <begin position="11"/>
        <end position="78"/>
    </location>
</feature>
<comment type="caution">
    <text evidence="6">The sequence shown here is derived from an EMBL/GenBank/DDBJ whole genome shotgun (WGS) entry which is preliminary data.</text>
</comment>
<dbReference type="Proteomes" id="UP000431744">
    <property type="component" value="Unassembled WGS sequence"/>
</dbReference>
<dbReference type="InterPro" id="IPR036388">
    <property type="entry name" value="WH-like_DNA-bd_sf"/>
</dbReference>
<dbReference type="AlphaFoldDB" id="A0A6H9WF78"/>
<dbReference type="SUPFAM" id="SSF46785">
    <property type="entry name" value="Winged helix' DNA-binding domain"/>
    <property type="match status" value="1"/>
</dbReference>
<dbReference type="SMART" id="SM00345">
    <property type="entry name" value="HTH_GNTR"/>
    <property type="match status" value="1"/>
</dbReference>
<dbReference type="GO" id="GO:0003700">
    <property type="term" value="F:DNA-binding transcription factor activity"/>
    <property type="evidence" value="ECO:0007669"/>
    <property type="project" value="InterPro"/>
</dbReference>
<keyword evidence="7" id="KW-1185">Reference proteome</keyword>
<evidence type="ECO:0000313" key="6">
    <source>
        <dbReference type="EMBL" id="KAB1649562.1"/>
    </source>
</evidence>
<evidence type="ECO:0000313" key="7">
    <source>
        <dbReference type="Proteomes" id="UP000431744"/>
    </source>
</evidence>
<evidence type="ECO:0000256" key="2">
    <source>
        <dbReference type="ARBA" id="ARBA00023125"/>
    </source>
</evidence>
<reference evidence="6 7" key="1">
    <citation type="submission" date="2019-09" db="EMBL/GenBank/DDBJ databases">
        <title>Phylogeny of genus Pseudoclavibacter and closely related genus.</title>
        <authorList>
            <person name="Li Y."/>
        </authorList>
    </citation>
    <scope>NUCLEOTIDE SEQUENCE [LARGE SCALE GENOMIC DNA]</scope>
    <source>
        <strain evidence="6 7">EGI 60007</strain>
    </source>
</reference>
<dbReference type="PANTHER" id="PTHR43537:SF49">
    <property type="entry name" value="TRANSCRIPTIONAL REGULATORY PROTEIN"/>
    <property type="match status" value="1"/>
</dbReference>